<evidence type="ECO:0000256" key="5">
    <source>
        <dbReference type="SAM" id="MobiDB-lite"/>
    </source>
</evidence>
<dbReference type="EMBL" id="CAWUHC010000037">
    <property type="protein sequence ID" value="CAK7222042.1"/>
    <property type="molecule type" value="Genomic_DNA"/>
</dbReference>
<dbReference type="CDD" id="cd05233">
    <property type="entry name" value="SDR_c"/>
    <property type="match status" value="1"/>
</dbReference>
<evidence type="ECO:0000256" key="4">
    <source>
        <dbReference type="PROSITE-ProRule" id="PRU00042"/>
    </source>
</evidence>
<keyword evidence="3" id="KW-0539">Nucleus</keyword>
<evidence type="ECO:0000256" key="3">
    <source>
        <dbReference type="ARBA" id="ARBA00023242"/>
    </source>
</evidence>
<dbReference type="InterPro" id="IPR057326">
    <property type="entry name" value="KR_dom"/>
</dbReference>
<gene>
    <name evidence="7" type="ORF">SBRCBS47491_004733</name>
</gene>
<evidence type="ECO:0000313" key="7">
    <source>
        <dbReference type="EMBL" id="CAK7222042.1"/>
    </source>
</evidence>
<dbReference type="Pfam" id="PF13561">
    <property type="entry name" value="adh_short_C2"/>
    <property type="match status" value="1"/>
</dbReference>
<keyword evidence="4" id="KW-0479">Metal-binding</keyword>
<dbReference type="CDD" id="cd12148">
    <property type="entry name" value="fungal_TF_MHR"/>
    <property type="match status" value="1"/>
</dbReference>
<feature type="region of interest" description="Disordered" evidence="5">
    <location>
        <begin position="419"/>
        <end position="473"/>
    </location>
</feature>
<dbReference type="InterPro" id="IPR036291">
    <property type="entry name" value="NAD(P)-bd_dom_sf"/>
</dbReference>
<dbReference type="InterPro" id="IPR002347">
    <property type="entry name" value="SDR_fam"/>
</dbReference>
<protein>
    <recommendedName>
        <fullName evidence="6">C2H2-type domain-containing protein</fullName>
    </recommendedName>
</protein>
<feature type="compositionally biased region" description="Gly residues" evidence="5">
    <location>
        <begin position="462"/>
        <end position="472"/>
    </location>
</feature>
<dbReference type="InterPro" id="IPR036236">
    <property type="entry name" value="Znf_C2H2_sf"/>
</dbReference>
<keyword evidence="4" id="KW-0863">Zinc-finger</keyword>
<sequence>MTDTTDTTTTGNLHATATGSGTGTVRVRGGERHVCHICNKQFTRAEHVQRHVLAHENKKPFKCRSCGCRYGRADVLGRHLKRCGLGPRSRVSRAAAATDTGVAGDAAKSGPADEPAVVQMHDTLAGSTATGTSAEADASHAQTGTSAPAALQQPAPDPMAHAATDSIRVEMLQTEAQHSAGQLANAPISPRSLQSPRMAQDDTSLHQDAPCMPSNPEHAHSGAPLTNAFILCDPPRDPLRGSYDMGLLQATQTAETAQTDHAAHAAHAAQAAQVAQATQPSSLYSEIPGSIDATTASNATSRQPLLSPSRDIFQDAQGLLTEHADTSGAAANNMDQTTFYSSLFLEDALLPDLSFNLMDDVFLDLEGMVQAPLLPPSISHSQLVRNNINSVGIMPSTTSVSAMSASAAAAAPVTGLYQRTTNTNHAPVYNHEREYRDSQDGRDTRNSRHTRDPRDRNIDNSGSGGRDGGVGGVRHNLRITADDIGALEGNIMAADLYNMQEDFKMPTEAAVLRALNAYIQYFDPHTPIIHWPTFSISSTQPALILAMIAIGARHLSEYGFAARAYDSAVILLSQHEIDASWCHEQQLSLWPIQATLLCAQFGAFCDDKARARRAQYQLSFASTMLRHGLDAVSRLKMMPVMDWLTWIYLQTYSRLASWATVLFAIVLSYDPTMSCIITNQAFDLPMPKDRNLWCARSNREWQQQYEDDESGHQHGESGSRGAVGGGEIGLFTAAKMLLQGETVPVQVTSFGLLVLIGSILSYICSHERLSVGLGEVFRSDFTTRMEHSLAIWEQMWRSHPLAEQVPSNHGDPLMADCFSLLGSARYHLYVGKHLLGLKSIAIDPQSLFHPEQFWQTQTAHMANVCKAVRYAANSWLVRIKIGLALLERMAALEFGGHTLVTAYEGALILSWWLALDERRRQSFYEVINPHEKPLNDLFDEIFELLAEQGLEFTEQPRYLAPIVFYRRLMAPAFWTYNTTWIFLAIITGAASGIGRATAIRFAELGSTKLVLLDKNPTGLEETKNLIRAAVPGVDVVLDTRDLASADSAEDAGNAVVQLAVDHFGRVDYLVNCAGTTGGRFAAAVDVELDIFDAVQRLNVRATWLLQRATIKQMLTQELIRGERGSIVNIGSVVSHIGQHRLSPYVTSKHAVLGLTHAEAVDYALDGIRINCVAPGLIETNLGAVIPQEIRDRELTPLIQNTPMGRPGQPREVADAVAFLCSHAASYITGTSLTVDGGLLGSR</sequence>
<dbReference type="PROSITE" id="PS00028">
    <property type="entry name" value="ZINC_FINGER_C2H2_1"/>
    <property type="match status" value="1"/>
</dbReference>
<comment type="similarity">
    <text evidence="1">Belongs to the short-chain dehydrogenases/reductases (SDR) family.</text>
</comment>
<dbReference type="Gene3D" id="3.30.160.60">
    <property type="entry name" value="Classic Zinc Finger"/>
    <property type="match status" value="1"/>
</dbReference>
<dbReference type="SUPFAM" id="SSF51735">
    <property type="entry name" value="NAD(P)-binding Rossmann-fold domains"/>
    <property type="match status" value="1"/>
</dbReference>
<dbReference type="PRINTS" id="PR00081">
    <property type="entry name" value="GDHRDH"/>
</dbReference>
<evidence type="ECO:0000256" key="1">
    <source>
        <dbReference type="ARBA" id="ARBA00006484"/>
    </source>
</evidence>
<organism evidence="7 8">
    <name type="scientific">Sporothrix bragantina</name>
    <dbReference type="NCBI Taxonomy" id="671064"/>
    <lineage>
        <taxon>Eukaryota</taxon>
        <taxon>Fungi</taxon>
        <taxon>Dikarya</taxon>
        <taxon>Ascomycota</taxon>
        <taxon>Pezizomycotina</taxon>
        <taxon>Sordariomycetes</taxon>
        <taxon>Sordariomycetidae</taxon>
        <taxon>Ophiostomatales</taxon>
        <taxon>Ophiostomataceae</taxon>
        <taxon>Sporothrix</taxon>
    </lineage>
</organism>
<keyword evidence="2" id="KW-0560">Oxidoreductase</keyword>
<dbReference type="SUPFAM" id="SSF57667">
    <property type="entry name" value="beta-beta-alpha zinc fingers"/>
    <property type="match status" value="1"/>
</dbReference>
<reference evidence="7 8" key="1">
    <citation type="submission" date="2024-01" db="EMBL/GenBank/DDBJ databases">
        <authorList>
            <person name="Allen C."/>
            <person name="Tagirdzhanova G."/>
        </authorList>
    </citation>
    <scope>NUCLEOTIDE SEQUENCE [LARGE SCALE GENOMIC DNA]</scope>
</reference>
<dbReference type="PRINTS" id="PR00080">
    <property type="entry name" value="SDRFAMILY"/>
</dbReference>
<dbReference type="SMART" id="SM00822">
    <property type="entry name" value="PKS_KR"/>
    <property type="match status" value="1"/>
</dbReference>
<dbReference type="Proteomes" id="UP001642406">
    <property type="component" value="Unassembled WGS sequence"/>
</dbReference>
<dbReference type="PANTHER" id="PTHR42760">
    <property type="entry name" value="SHORT-CHAIN DEHYDROGENASES/REDUCTASES FAMILY MEMBER"/>
    <property type="match status" value="1"/>
</dbReference>
<proteinExistence type="inferred from homology"/>
<feature type="region of interest" description="Disordered" evidence="5">
    <location>
        <begin position="128"/>
        <end position="161"/>
    </location>
</feature>
<keyword evidence="8" id="KW-1185">Reference proteome</keyword>
<feature type="compositionally biased region" description="Basic and acidic residues" evidence="5">
    <location>
        <begin position="430"/>
        <end position="458"/>
    </location>
</feature>
<dbReference type="InterPro" id="IPR013087">
    <property type="entry name" value="Znf_C2H2_type"/>
</dbReference>
<feature type="domain" description="C2H2-type" evidence="6">
    <location>
        <begin position="33"/>
        <end position="60"/>
    </location>
</feature>
<feature type="region of interest" description="Disordered" evidence="5">
    <location>
        <begin position="176"/>
        <end position="205"/>
    </location>
</feature>
<keyword evidence="4" id="KW-0862">Zinc</keyword>
<dbReference type="Gene3D" id="3.40.50.720">
    <property type="entry name" value="NAD(P)-binding Rossmann-like Domain"/>
    <property type="match status" value="1"/>
</dbReference>
<name>A0ABP0BQR2_9PEZI</name>
<dbReference type="PROSITE" id="PS50157">
    <property type="entry name" value="ZINC_FINGER_C2H2_2"/>
    <property type="match status" value="1"/>
</dbReference>
<comment type="caution">
    <text evidence="7">The sequence shown here is derived from an EMBL/GenBank/DDBJ whole genome shotgun (WGS) entry which is preliminary data.</text>
</comment>
<evidence type="ECO:0000259" key="6">
    <source>
        <dbReference type="PROSITE" id="PS50157"/>
    </source>
</evidence>
<dbReference type="PANTHER" id="PTHR42760:SF122">
    <property type="entry name" value="NAD(P)-BINDING PROTEIN"/>
    <property type="match status" value="1"/>
</dbReference>
<evidence type="ECO:0000313" key="8">
    <source>
        <dbReference type="Proteomes" id="UP001642406"/>
    </source>
</evidence>
<feature type="region of interest" description="Disordered" evidence="5">
    <location>
        <begin position="88"/>
        <end position="114"/>
    </location>
</feature>
<dbReference type="Pfam" id="PF04082">
    <property type="entry name" value="Fungal_trans"/>
    <property type="match status" value="1"/>
</dbReference>
<feature type="region of interest" description="Disordered" evidence="5">
    <location>
        <begin position="1"/>
        <end position="26"/>
    </location>
</feature>
<evidence type="ECO:0000256" key="2">
    <source>
        <dbReference type="ARBA" id="ARBA00023002"/>
    </source>
</evidence>
<feature type="compositionally biased region" description="Low complexity" evidence="5">
    <location>
        <begin position="94"/>
        <end position="107"/>
    </location>
</feature>
<dbReference type="InterPro" id="IPR007219">
    <property type="entry name" value="XnlR_reg_dom"/>
</dbReference>
<feature type="compositionally biased region" description="Low complexity" evidence="5">
    <location>
        <begin position="147"/>
        <end position="160"/>
    </location>
</feature>
<accession>A0ABP0BQR2</accession>